<evidence type="ECO:0000313" key="1">
    <source>
        <dbReference type="EMBL" id="CAI9922140.1"/>
    </source>
</evidence>
<protein>
    <submittedName>
        <fullName evidence="3">Hypothetical_protein</fullName>
    </submittedName>
</protein>
<sequence>MKLYSLLSYTLLYSIVWDNRKPLLCNKKMAMDGYIMDIYIIVITTITSFRSVSHFCLYVGQLAYKGVGHEVTPLQASAKQVGRLPTFSPVFWPQTLQIQQYFWIHFGYISLIRGLPFQPPLQVKRLPPQEQGYVVYIQ</sequence>
<dbReference type="EMBL" id="CAXDID020000128">
    <property type="protein sequence ID" value="CAL6034271.1"/>
    <property type="molecule type" value="Genomic_DNA"/>
</dbReference>
<reference evidence="3 5" key="2">
    <citation type="submission" date="2024-07" db="EMBL/GenBank/DDBJ databases">
        <authorList>
            <person name="Akdeniz Z."/>
        </authorList>
    </citation>
    <scope>NUCLEOTIDE SEQUENCE [LARGE SCALE GENOMIC DNA]</scope>
</reference>
<dbReference type="Proteomes" id="UP001642409">
    <property type="component" value="Unassembled WGS sequence"/>
</dbReference>
<comment type="caution">
    <text evidence="1">The sequence shown here is derived from an EMBL/GenBank/DDBJ whole genome shotgun (WGS) entry which is preliminary data.</text>
</comment>
<dbReference type="EMBL" id="CAXDID020000024">
    <property type="protein sequence ID" value="CAL5989531.1"/>
    <property type="molecule type" value="Genomic_DNA"/>
</dbReference>
<gene>
    <name evidence="3" type="ORF">HINF_LOCUS10901</name>
    <name evidence="4" type="ORF">HINF_LOCUS35368</name>
    <name evidence="2" type="ORF">HINF_LOCUS65708</name>
    <name evidence="1" type="ORF">HINF_LOCUS9785</name>
</gene>
<name>A0AA86NNQ0_9EUKA</name>
<evidence type="ECO:0000313" key="2">
    <source>
        <dbReference type="EMBL" id="CAI9978063.1"/>
    </source>
</evidence>
<proteinExistence type="predicted"/>
<dbReference type="AlphaFoldDB" id="A0AA86NNQ0"/>
<reference evidence="1" key="1">
    <citation type="submission" date="2023-06" db="EMBL/GenBank/DDBJ databases">
        <authorList>
            <person name="Kurt Z."/>
        </authorList>
    </citation>
    <scope>NUCLEOTIDE SEQUENCE</scope>
</reference>
<organism evidence="1">
    <name type="scientific">Hexamita inflata</name>
    <dbReference type="NCBI Taxonomy" id="28002"/>
    <lineage>
        <taxon>Eukaryota</taxon>
        <taxon>Metamonada</taxon>
        <taxon>Diplomonadida</taxon>
        <taxon>Hexamitidae</taxon>
        <taxon>Hexamitinae</taxon>
        <taxon>Hexamita</taxon>
    </lineage>
</organism>
<dbReference type="EMBL" id="CATOUU010001183">
    <property type="protein sequence ID" value="CAI9978063.1"/>
    <property type="molecule type" value="Genomic_DNA"/>
</dbReference>
<dbReference type="EMBL" id="CATOUU010000248">
    <property type="protein sequence ID" value="CAI9922140.1"/>
    <property type="molecule type" value="Genomic_DNA"/>
</dbReference>
<evidence type="ECO:0000313" key="4">
    <source>
        <dbReference type="EMBL" id="CAL6034271.1"/>
    </source>
</evidence>
<evidence type="ECO:0000313" key="5">
    <source>
        <dbReference type="Proteomes" id="UP001642409"/>
    </source>
</evidence>
<evidence type="ECO:0000313" key="3">
    <source>
        <dbReference type="EMBL" id="CAL5989531.1"/>
    </source>
</evidence>
<accession>A0AA86NNQ0</accession>
<keyword evidence="5" id="KW-1185">Reference proteome</keyword>